<reference evidence="2 3" key="1">
    <citation type="journal article" date="2014" name="Agronomy (Basel)">
        <title>A Draft Genome Sequence for Ensete ventricosum, the Drought-Tolerant Tree Against Hunger.</title>
        <authorList>
            <person name="Harrison J."/>
            <person name="Moore K.A."/>
            <person name="Paszkiewicz K."/>
            <person name="Jones T."/>
            <person name="Grant M."/>
            <person name="Ambacheew D."/>
            <person name="Muzemil S."/>
            <person name="Studholme D.J."/>
        </authorList>
    </citation>
    <scope>NUCLEOTIDE SEQUENCE [LARGE SCALE GENOMIC DNA]</scope>
</reference>
<proteinExistence type="predicted"/>
<accession>A0A426YDA2</accession>
<dbReference type="EMBL" id="AMZH03013204">
    <property type="protein sequence ID" value="RRT49660.1"/>
    <property type="molecule type" value="Genomic_DNA"/>
</dbReference>
<evidence type="ECO:0000313" key="2">
    <source>
        <dbReference type="EMBL" id="RRT49660.1"/>
    </source>
</evidence>
<comment type="caution">
    <text evidence="2">The sequence shown here is derived from an EMBL/GenBank/DDBJ whole genome shotgun (WGS) entry which is preliminary data.</text>
</comment>
<organism evidence="2 3">
    <name type="scientific">Ensete ventricosum</name>
    <name type="common">Abyssinian banana</name>
    <name type="synonym">Musa ensete</name>
    <dbReference type="NCBI Taxonomy" id="4639"/>
    <lineage>
        <taxon>Eukaryota</taxon>
        <taxon>Viridiplantae</taxon>
        <taxon>Streptophyta</taxon>
        <taxon>Embryophyta</taxon>
        <taxon>Tracheophyta</taxon>
        <taxon>Spermatophyta</taxon>
        <taxon>Magnoliopsida</taxon>
        <taxon>Liliopsida</taxon>
        <taxon>Zingiberales</taxon>
        <taxon>Musaceae</taxon>
        <taxon>Ensete</taxon>
    </lineage>
</organism>
<dbReference type="Proteomes" id="UP000287651">
    <property type="component" value="Unassembled WGS sequence"/>
</dbReference>
<evidence type="ECO:0000313" key="3">
    <source>
        <dbReference type="Proteomes" id="UP000287651"/>
    </source>
</evidence>
<gene>
    <name evidence="2" type="ORF">B296_00052244</name>
</gene>
<sequence>MGCRLVPTQEDEASPRSPGGRRGVASFSHEKFPSPFSPRLPERRRKPTGEESPASNGSQREPGKSRKSLEDIPVWYRDFHPRPQLMPLLQLDEHYSGHGKEHPVDQNNRSQIQNHSDPILPLQVL</sequence>
<feature type="region of interest" description="Disordered" evidence="1">
    <location>
        <begin position="87"/>
        <end position="125"/>
    </location>
</feature>
<name>A0A426YDA2_ENSVE</name>
<feature type="compositionally biased region" description="Basic and acidic residues" evidence="1">
    <location>
        <begin position="91"/>
        <end position="104"/>
    </location>
</feature>
<evidence type="ECO:0000256" key="1">
    <source>
        <dbReference type="SAM" id="MobiDB-lite"/>
    </source>
</evidence>
<feature type="compositionally biased region" description="Polar residues" evidence="1">
    <location>
        <begin position="105"/>
        <end position="116"/>
    </location>
</feature>
<protein>
    <submittedName>
        <fullName evidence="2">Uncharacterized protein</fullName>
    </submittedName>
</protein>
<feature type="region of interest" description="Disordered" evidence="1">
    <location>
        <begin position="1"/>
        <end position="69"/>
    </location>
</feature>
<dbReference type="AlphaFoldDB" id="A0A426YDA2"/>